<accession>A0ABD2X753</accession>
<keyword evidence="1" id="KW-0175">Coiled coil</keyword>
<gene>
    <name evidence="3" type="ORF">TKK_005667</name>
</gene>
<comment type="caution">
    <text evidence="3">The sequence shown here is derived from an EMBL/GenBank/DDBJ whole genome shotgun (WGS) entry which is preliminary data.</text>
</comment>
<name>A0ABD2X753_9HYME</name>
<feature type="region of interest" description="Disordered" evidence="2">
    <location>
        <begin position="281"/>
        <end position="303"/>
    </location>
</feature>
<sequence length="303" mass="34490">MSHSSHHCNSRPSGNIEDVVGGAATKTHYCNGYPSGQAKLPRFLANNSPRNFDFDILDLRTSSCVSQLSSPYYTKYLEGKMVTLQEQVKKILIDNTALKNQVKLMRARNQELEEKSIEPEDPERVVTKQKYDRYTSMFEISSQQSNEKTNVDMIPTREMHDVSTSVDLVEPRNDFAAQTTLSDEQKQQPIECCDNSANSVSISKSDLLSLEKDARALRDVVRAKEELWNQALEREQSYRKILARLSVDLLTARQLADNRSDEIQALAQKLAERERPLKASRRELSTLKKVPQKSKNVKGIKEL</sequence>
<proteinExistence type="predicted"/>
<dbReference type="Proteomes" id="UP001627154">
    <property type="component" value="Unassembled WGS sequence"/>
</dbReference>
<evidence type="ECO:0000313" key="3">
    <source>
        <dbReference type="EMBL" id="KAL3401019.1"/>
    </source>
</evidence>
<protein>
    <submittedName>
        <fullName evidence="3">Uncharacterized protein</fullName>
    </submittedName>
</protein>
<reference evidence="3 4" key="1">
    <citation type="journal article" date="2024" name="bioRxiv">
        <title>A reference genome for Trichogramma kaykai: A tiny desert-dwelling parasitoid wasp with competing sex-ratio distorters.</title>
        <authorList>
            <person name="Culotta J."/>
            <person name="Lindsey A.R."/>
        </authorList>
    </citation>
    <scope>NUCLEOTIDE SEQUENCE [LARGE SCALE GENOMIC DNA]</scope>
    <source>
        <strain evidence="3 4">KSX58</strain>
    </source>
</reference>
<evidence type="ECO:0000313" key="4">
    <source>
        <dbReference type="Proteomes" id="UP001627154"/>
    </source>
</evidence>
<dbReference type="EMBL" id="JBJJXI010000049">
    <property type="protein sequence ID" value="KAL3401019.1"/>
    <property type="molecule type" value="Genomic_DNA"/>
</dbReference>
<evidence type="ECO:0000256" key="2">
    <source>
        <dbReference type="SAM" id="MobiDB-lite"/>
    </source>
</evidence>
<feature type="coiled-coil region" evidence="1">
    <location>
        <begin position="81"/>
        <end position="115"/>
    </location>
</feature>
<keyword evidence="4" id="KW-1185">Reference proteome</keyword>
<organism evidence="3 4">
    <name type="scientific">Trichogramma kaykai</name>
    <dbReference type="NCBI Taxonomy" id="54128"/>
    <lineage>
        <taxon>Eukaryota</taxon>
        <taxon>Metazoa</taxon>
        <taxon>Ecdysozoa</taxon>
        <taxon>Arthropoda</taxon>
        <taxon>Hexapoda</taxon>
        <taxon>Insecta</taxon>
        <taxon>Pterygota</taxon>
        <taxon>Neoptera</taxon>
        <taxon>Endopterygota</taxon>
        <taxon>Hymenoptera</taxon>
        <taxon>Apocrita</taxon>
        <taxon>Proctotrupomorpha</taxon>
        <taxon>Chalcidoidea</taxon>
        <taxon>Trichogrammatidae</taxon>
        <taxon>Trichogramma</taxon>
    </lineage>
</organism>
<feature type="compositionally biased region" description="Basic residues" evidence="2">
    <location>
        <begin position="290"/>
        <end position="303"/>
    </location>
</feature>
<evidence type="ECO:0000256" key="1">
    <source>
        <dbReference type="SAM" id="Coils"/>
    </source>
</evidence>
<dbReference type="AlphaFoldDB" id="A0ABD2X753"/>